<evidence type="ECO:0000256" key="1">
    <source>
        <dbReference type="ARBA" id="ARBA00004162"/>
    </source>
</evidence>
<protein>
    <submittedName>
        <fullName evidence="9">Chemotaxis protein MotB</fullName>
    </submittedName>
</protein>
<dbReference type="RefSeq" id="WP_084233076.1">
    <property type="nucleotide sequence ID" value="NZ_FWXW01000001.1"/>
</dbReference>
<comment type="similarity">
    <text evidence="2">Belongs to the MotB family.</text>
</comment>
<dbReference type="EMBL" id="FWXW01000001">
    <property type="protein sequence ID" value="SMC35753.1"/>
    <property type="molecule type" value="Genomic_DNA"/>
</dbReference>
<name>A0A1W1YHY8_9FIRM</name>
<proteinExistence type="inferred from homology"/>
<keyword evidence="5" id="KW-1133">Transmembrane helix</keyword>
<keyword evidence="3" id="KW-1003">Cell membrane</keyword>
<dbReference type="PANTHER" id="PTHR30329:SF21">
    <property type="entry name" value="LIPOPROTEIN YIAD-RELATED"/>
    <property type="match status" value="1"/>
</dbReference>
<evidence type="ECO:0000256" key="3">
    <source>
        <dbReference type="ARBA" id="ARBA00022475"/>
    </source>
</evidence>
<dbReference type="Pfam" id="PF00691">
    <property type="entry name" value="OmpA"/>
    <property type="match status" value="1"/>
</dbReference>
<dbReference type="Pfam" id="PF13677">
    <property type="entry name" value="MotB_plug"/>
    <property type="match status" value="1"/>
</dbReference>
<dbReference type="SUPFAM" id="SSF103088">
    <property type="entry name" value="OmpA-like"/>
    <property type="match status" value="1"/>
</dbReference>
<dbReference type="InterPro" id="IPR025713">
    <property type="entry name" value="MotB-like_N_dom"/>
</dbReference>
<dbReference type="Gene3D" id="3.30.1330.60">
    <property type="entry name" value="OmpA-like domain"/>
    <property type="match status" value="1"/>
</dbReference>
<evidence type="ECO:0000313" key="10">
    <source>
        <dbReference type="Proteomes" id="UP000192790"/>
    </source>
</evidence>
<gene>
    <name evidence="9" type="ORF">SAMN02745168_0431</name>
</gene>
<evidence type="ECO:0000256" key="2">
    <source>
        <dbReference type="ARBA" id="ARBA00008914"/>
    </source>
</evidence>
<comment type="subcellular location">
    <subcellularLocation>
        <location evidence="1">Cell membrane</location>
        <topology evidence="1">Single-pass membrane protein</topology>
    </subcellularLocation>
</comment>
<reference evidence="9 10" key="1">
    <citation type="submission" date="2017-04" db="EMBL/GenBank/DDBJ databases">
        <authorList>
            <person name="Afonso C.L."/>
            <person name="Miller P.J."/>
            <person name="Scott M.A."/>
            <person name="Spackman E."/>
            <person name="Goraichik I."/>
            <person name="Dimitrov K.M."/>
            <person name="Suarez D.L."/>
            <person name="Swayne D.E."/>
        </authorList>
    </citation>
    <scope>NUCLEOTIDE SEQUENCE [LARGE SCALE GENOMIC DNA]</scope>
    <source>
        <strain evidence="9 10">DSM 12816</strain>
    </source>
</reference>
<dbReference type="AlphaFoldDB" id="A0A1W1YHY8"/>
<dbReference type="GO" id="GO:0005886">
    <property type="term" value="C:plasma membrane"/>
    <property type="evidence" value="ECO:0007669"/>
    <property type="project" value="UniProtKB-SubCell"/>
</dbReference>
<evidence type="ECO:0000256" key="4">
    <source>
        <dbReference type="ARBA" id="ARBA00022692"/>
    </source>
</evidence>
<dbReference type="InterPro" id="IPR006665">
    <property type="entry name" value="OmpA-like"/>
</dbReference>
<dbReference type="OrthoDB" id="9815217at2"/>
<dbReference type="PANTHER" id="PTHR30329">
    <property type="entry name" value="STATOR ELEMENT OF FLAGELLAR MOTOR COMPLEX"/>
    <property type="match status" value="1"/>
</dbReference>
<dbReference type="Proteomes" id="UP000192790">
    <property type="component" value="Unassembled WGS sequence"/>
</dbReference>
<evidence type="ECO:0000256" key="5">
    <source>
        <dbReference type="ARBA" id="ARBA00022989"/>
    </source>
</evidence>
<evidence type="ECO:0000256" key="7">
    <source>
        <dbReference type="PROSITE-ProRule" id="PRU00473"/>
    </source>
</evidence>
<accession>A0A1W1YHY8</accession>
<evidence type="ECO:0000256" key="6">
    <source>
        <dbReference type="ARBA" id="ARBA00023136"/>
    </source>
</evidence>
<keyword evidence="10" id="KW-1185">Reference proteome</keyword>
<dbReference type="CDD" id="cd07185">
    <property type="entry name" value="OmpA_C-like"/>
    <property type="match status" value="1"/>
</dbReference>
<feature type="domain" description="OmpA-like" evidence="8">
    <location>
        <begin position="126"/>
        <end position="250"/>
    </location>
</feature>
<keyword evidence="4" id="KW-0812">Transmembrane</keyword>
<dbReference type="InterPro" id="IPR050330">
    <property type="entry name" value="Bact_OuterMem_StrucFunc"/>
</dbReference>
<evidence type="ECO:0000259" key="8">
    <source>
        <dbReference type="PROSITE" id="PS51123"/>
    </source>
</evidence>
<dbReference type="STRING" id="1122930.SAMN02745168_0431"/>
<keyword evidence="6 7" id="KW-0472">Membrane</keyword>
<dbReference type="InterPro" id="IPR036737">
    <property type="entry name" value="OmpA-like_sf"/>
</dbReference>
<evidence type="ECO:0000313" key="9">
    <source>
        <dbReference type="EMBL" id="SMC35753.1"/>
    </source>
</evidence>
<dbReference type="PROSITE" id="PS51123">
    <property type="entry name" value="OMPA_2"/>
    <property type="match status" value="1"/>
</dbReference>
<organism evidence="9 10">
    <name type="scientific">Papillibacter cinnamivorans DSM 12816</name>
    <dbReference type="NCBI Taxonomy" id="1122930"/>
    <lineage>
        <taxon>Bacteria</taxon>
        <taxon>Bacillati</taxon>
        <taxon>Bacillota</taxon>
        <taxon>Clostridia</taxon>
        <taxon>Eubacteriales</taxon>
        <taxon>Oscillospiraceae</taxon>
        <taxon>Papillibacter</taxon>
    </lineage>
</organism>
<sequence length="253" mass="28812">MSRNRRAHDEEGSGYNWMDTYGDLVTNLLCFFVLLYSFSSIDNNKWQALVGSFTGGSTRVVETFTEQTVREDPIHVEGIVSTDEDSKDTLNVKDENKDEFDALYYAIKTYVEDNDWEAEILVAKQDDSILVRFQDVVLFDSGKAYIREDGKDVLDHIFQLIGNNLSAVRMVRIEGHTDNVPIHTSEFKNNWELSMGRSNAVLEYFIQSGWISMDKLSAAAYGEYQPVDSNSTPEGRAANRRVDFVIEKLISQS</sequence>